<dbReference type="PANTHER" id="PTHR21437">
    <property type="entry name" value="WIDE AWAKE"/>
    <property type="match status" value="1"/>
</dbReference>
<dbReference type="InterPro" id="IPR039269">
    <property type="entry name" value="ANKFN1"/>
</dbReference>
<protein>
    <submittedName>
        <fullName evidence="1">Uncharacterized protein</fullName>
    </submittedName>
</protein>
<accession>A0A0B1TNZ8</accession>
<dbReference type="PANTHER" id="PTHR21437:SF1">
    <property type="entry name" value="WIDE AWAKE"/>
    <property type="match status" value="1"/>
</dbReference>
<dbReference type="GO" id="GO:0000132">
    <property type="term" value="P:establishment of mitotic spindle orientation"/>
    <property type="evidence" value="ECO:0007669"/>
    <property type="project" value="TreeGrafter"/>
</dbReference>
<proteinExistence type="predicted"/>
<reference evidence="1 2" key="1">
    <citation type="submission" date="2014-03" db="EMBL/GenBank/DDBJ databases">
        <title>Draft genome of the hookworm Oesophagostomum dentatum.</title>
        <authorList>
            <person name="Mitreva M."/>
        </authorList>
    </citation>
    <scope>NUCLEOTIDE SEQUENCE [LARGE SCALE GENOMIC DNA]</scope>
    <source>
        <strain evidence="1 2">OD-Hann</strain>
    </source>
</reference>
<evidence type="ECO:0000313" key="2">
    <source>
        <dbReference type="Proteomes" id="UP000053660"/>
    </source>
</evidence>
<gene>
    <name evidence="1" type="ORF">OESDEN_00752</name>
</gene>
<dbReference type="GO" id="GO:0061172">
    <property type="term" value="P:regulation of establishment of bipolar cell polarity"/>
    <property type="evidence" value="ECO:0007669"/>
    <property type="project" value="TreeGrafter"/>
</dbReference>
<keyword evidence="2" id="KW-1185">Reference proteome</keyword>
<name>A0A0B1TNZ8_OESDE</name>
<dbReference type="AlphaFoldDB" id="A0A0B1TNZ8"/>
<dbReference type="EMBL" id="KN549230">
    <property type="protein sequence ID" value="KHJ99263.1"/>
    <property type="molecule type" value="Genomic_DNA"/>
</dbReference>
<sequence>MDAVATMHVALGLEDIGYLHYAPIISGDCVFVITVRYLDDKQSQSLSLRWQPFDKMLKKKTTSPALSTLVRESINIINFYESSRISLKRGLYLCYLKLHSSLNQITVVVPDNLPSMLPFVHIRENPHVTREEWQWIKRIHLSQDLAPSDKQSLLHSAISAATQTLLHDLDIDSDLVPGHRLYHAEIIEPNSDISIILILPRAEDVCSAPTTCSFPPEPEPELRRGCNCIPLTAFEMQPFALNPFAVSSSVVKLMAFQQ</sequence>
<dbReference type="OrthoDB" id="5869960at2759"/>
<evidence type="ECO:0000313" key="1">
    <source>
        <dbReference type="EMBL" id="KHJ99263.1"/>
    </source>
</evidence>
<dbReference type="GO" id="GO:0005819">
    <property type="term" value="C:spindle"/>
    <property type="evidence" value="ECO:0007669"/>
    <property type="project" value="TreeGrafter"/>
</dbReference>
<dbReference type="Proteomes" id="UP000053660">
    <property type="component" value="Unassembled WGS sequence"/>
</dbReference>
<organism evidence="1 2">
    <name type="scientific">Oesophagostomum dentatum</name>
    <name type="common">Nodular worm</name>
    <dbReference type="NCBI Taxonomy" id="61180"/>
    <lineage>
        <taxon>Eukaryota</taxon>
        <taxon>Metazoa</taxon>
        <taxon>Ecdysozoa</taxon>
        <taxon>Nematoda</taxon>
        <taxon>Chromadorea</taxon>
        <taxon>Rhabditida</taxon>
        <taxon>Rhabditina</taxon>
        <taxon>Rhabditomorpha</taxon>
        <taxon>Strongyloidea</taxon>
        <taxon>Strongylidae</taxon>
        <taxon>Oesophagostomum</taxon>
    </lineage>
</organism>